<gene>
    <name evidence="2" type="ORF">SAMN05216180_2822</name>
</gene>
<keyword evidence="1" id="KW-0812">Transmembrane</keyword>
<accession>A0A1H8DXH5</accession>
<evidence type="ECO:0008006" key="4">
    <source>
        <dbReference type="Google" id="ProtNLM"/>
    </source>
</evidence>
<dbReference type="EMBL" id="FOCG01000003">
    <property type="protein sequence ID" value="SEN11258.1"/>
    <property type="molecule type" value="Genomic_DNA"/>
</dbReference>
<protein>
    <recommendedName>
        <fullName evidence="4">Prepilin-type N-terminal cleavage/methylation domain-containing protein</fullName>
    </recommendedName>
</protein>
<reference evidence="2 3" key="1">
    <citation type="submission" date="2016-10" db="EMBL/GenBank/DDBJ databases">
        <authorList>
            <person name="de Groot N.N."/>
        </authorList>
    </citation>
    <scope>NUCLEOTIDE SEQUENCE [LARGE SCALE GENOMIC DNA]</scope>
    <source>
        <strain evidence="2 3">CGMCC 1.5070</strain>
    </source>
</reference>
<evidence type="ECO:0000313" key="2">
    <source>
        <dbReference type="EMBL" id="SEN11258.1"/>
    </source>
</evidence>
<dbReference type="Proteomes" id="UP000199158">
    <property type="component" value="Unassembled WGS sequence"/>
</dbReference>
<sequence length="140" mass="15702">MSIHRTPKSGLFLIELVVIILFFAITSAICANLFVNAHLLGVESKELNLAVIQVQTVAESVKKAQGDTKELAKLLKTPLRDGKIAIYYDENWNTTVHQQDACYQLCVTQKQNNNGMLHADVAIKKGEKTIYGVEVKRYIR</sequence>
<organism evidence="2 3">
    <name type="scientific">Hydrogenoanaerobacterium saccharovorans</name>
    <dbReference type="NCBI Taxonomy" id="474960"/>
    <lineage>
        <taxon>Bacteria</taxon>
        <taxon>Bacillati</taxon>
        <taxon>Bacillota</taxon>
        <taxon>Clostridia</taxon>
        <taxon>Eubacteriales</taxon>
        <taxon>Oscillospiraceae</taxon>
        <taxon>Hydrogenoanaerobacterium</taxon>
    </lineage>
</organism>
<name>A0A1H8DXH5_9FIRM</name>
<dbReference type="OrthoDB" id="1655097at2"/>
<feature type="transmembrane region" description="Helical" evidence="1">
    <location>
        <begin position="12"/>
        <end position="35"/>
    </location>
</feature>
<dbReference type="RefSeq" id="WP_092756263.1">
    <property type="nucleotide sequence ID" value="NZ_FOCG01000003.1"/>
</dbReference>
<proteinExistence type="predicted"/>
<evidence type="ECO:0000313" key="3">
    <source>
        <dbReference type="Proteomes" id="UP000199158"/>
    </source>
</evidence>
<evidence type="ECO:0000256" key="1">
    <source>
        <dbReference type="SAM" id="Phobius"/>
    </source>
</evidence>
<keyword evidence="1" id="KW-1133">Transmembrane helix</keyword>
<keyword evidence="1" id="KW-0472">Membrane</keyword>
<keyword evidence="3" id="KW-1185">Reference proteome</keyword>
<dbReference type="STRING" id="474960.SAMN05216180_2822"/>
<dbReference type="AlphaFoldDB" id="A0A1H8DXH5"/>